<dbReference type="EMBL" id="JAPEUV010000004">
    <property type="protein sequence ID" value="KAJ4342989.1"/>
    <property type="molecule type" value="Genomic_DNA"/>
</dbReference>
<evidence type="ECO:0000313" key="2">
    <source>
        <dbReference type="Proteomes" id="UP001140562"/>
    </source>
</evidence>
<dbReference type="Proteomes" id="UP001140562">
    <property type="component" value="Unassembled WGS sequence"/>
</dbReference>
<gene>
    <name evidence="1" type="ORF">N0V87_000707</name>
</gene>
<organism evidence="1 2">
    <name type="scientific">Didymella glomerata</name>
    <dbReference type="NCBI Taxonomy" id="749621"/>
    <lineage>
        <taxon>Eukaryota</taxon>
        <taxon>Fungi</taxon>
        <taxon>Dikarya</taxon>
        <taxon>Ascomycota</taxon>
        <taxon>Pezizomycotina</taxon>
        <taxon>Dothideomycetes</taxon>
        <taxon>Pleosporomycetidae</taxon>
        <taxon>Pleosporales</taxon>
        <taxon>Pleosporineae</taxon>
        <taxon>Didymellaceae</taxon>
        <taxon>Didymella</taxon>
    </lineage>
</organism>
<evidence type="ECO:0008006" key="3">
    <source>
        <dbReference type="Google" id="ProtNLM"/>
    </source>
</evidence>
<reference evidence="1" key="1">
    <citation type="submission" date="2022-10" db="EMBL/GenBank/DDBJ databases">
        <title>Tapping the CABI collections for fungal endophytes: first genome assemblies for Collariella, Neodidymelliopsis, Ascochyta clinopodiicola, Didymella pomorum, Didymosphaeria variabile, Neocosmospora piperis and Neocucurbitaria cava.</title>
        <authorList>
            <person name="Hill R."/>
        </authorList>
    </citation>
    <scope>NUCLEOTIDE SEQUENCE</scope>
    <source>
        <strain evidence="1">IMI 360193</strain>
    </source>
</reference>
<evidence type="ECO:0000313" key="1">
    <source>
        <dbReference type="EMBL" id="KAJ4342989.1"/>
    </source>
</evidence>
<comment type="caution">
    <text evidence="1">The sequence shown here is derived from an EMBL/GenBank/DDBJ whole genome shotgun (WGS) entry which is preliminary data.</text>
</comment>
<accession>A0A9W8X7Y5</accession>
<sequence>MASKMAQEMADCGYLNVSERFHVFPMDMPPRNILVNVTDDSSVEIIGILGWEDALSAPKYAACRAPFWLWEGEEEMDEANEYEGLKKSLTSELQ</sequence>
<dbReference type="OrthoDB" id="3798224at2759"/>
<protein>
    <recommendedName>
        <fullName evidence="3">Protein kinase domain-containing protein</fullName>
    </recommendedName>
</protein>
<proteinExistence type="predicted"/>
<name>A0A9W8X7Y5_9PLEO</name>
<keyword evidence="2" id="KW-1185">Reference proteome</keyword>
<dbReference type="AlphaFoldDB" id="A0A9W8X7Y5"/>